<comment type="function">
    <text evidence="1 12">E2 component of the 2-oxoglutarate dehydrogenase (OGDH) complex which catalyzes the second step in the conversion of 2-oxoglutarate to succinyl-CoA and CO(2).</text>
</comment>
<sequence>MDVCRIPAARHRTAEGHCPVHRPSGPLQPSQRLRGCPQLRAAAHCPGSPEIECCSASTCTVFLSTARRSSDITHTTIFGEVRPVSEIKVPDLGESISEGTIYKWLVKEGDTVGQGDVLAELETDKVNLEISAEEDGVISSILRQAGENVAVGEAIGIIGSAAGAGAASGGKPAADNTPQSGSAPAAAASAAAAEPAAAVTAPAAAEGAAAGTAALASPGARKLARERGIDLGEVSARDPIGRIGQADVDGHGAAGPQAAAPAAPAAVRPEPAKPAPQAAGKAPHAEDGKATERKRMSRRRLTIASRLVEAQQTAAMLTTFNEVDMTAILDIRKRRKDAFKEKHEVGLGFMSFFTKAVIGALKAYPMLNAEIDGEDLLLKKYYDIGIAVAAKEGLVVPVVRDADRLSFPEIERRIGELASKARANTLSLPELQGGTFTITNGGVFGSLLSTPILNTPQVGILGMHKIQLRPIALDEERTVNRPMMYIALSYDHRIVDGSEAVSFLVRVKELLEDPESLLLEG</sequence>
<keyword evidence="7 12" id="KW-0816">Tricarboxylic acid cycle</keyword>
<dbReference type="InterPro" id="IPR050537">
    <property type="entry name" value="2-oxoacid_dehydrogenase"/>
</dbReference>
<comment type="caution">
    <text evidence="16">The sequence shown here is derived from an EMBL/GenBank/DDBJ whole genome shotgun (WGS) entry which is preliminary data.</text>
</comment>
<dbReference type="InterPro" id="IPR036625">
    <property type="entry name" value="E3-bd_dom_sf"/>
</dbReference>
<evidence type="ECO:0000256" key="5">
    <source>
        <dbReference type="ARBA" id="ARBA00012945"/>
    </source>
</evidence>
<dbReference type="InterPro" id="IPR003016">
    <property type="entry name" value="2-oxoA_DH_lipoyl-BS"/>
</dbReference>
<proteinExistence type="inferred from homology"/>
<evidence type="ECO:0000256" key="4">
    <source>
        <dbReference type="ARBA" id="ARBA00011666"/>
    </source>
</evidence>
<evidence type="ECO:0000256" key="8">
    <source>
        <dbReference type="ARBA" id="ARBA00022679"/>
    </source>
</evidence>
<dbReference type="InterPro" id="IPR023213">
    <property type="entry name" value="CAT-like_dom_sf"/>
</dbReference>
<comment type="catalytic activity">
    <reaction evidence="11 12">
        <text>N(6)-[(R)-dihydrolipoyl]-L-lysyl-[protein] + succinyl-CoA = N(6)-[(R)-S(8)-succinyldihydrolipoyl]-L-lysyl-[protein] + CoA</text>
        <dbReference type="Rhea" id="RHEA:15213"/>
        <dbReference type="Rhea" id="RHEA-COMP:10475"/>
        <dbReference type="Rhea" id="RHEA-COMP:20092"/>
        <dbReference type="ChEBI" id="CHEBI:57287"/>
        <dbReference type="ChEBI" id="CHEBI:57292"/>
        <dbReference type="ChEBI" id="CHEBI:83100"/>
        <dbReference type="ChEBI" id="CHEBI:83120"/>
        <dbReference type="EC" id="2.3.1.61"/>
    </reaction>
</comment>
<dbReference type="PANTHER" id="PTHR43416">
    <property type="entry name" value="DIHYDROLIPOYLLYSINE-RESIDUE SUCCINYLTRANSFERASE COMPONENT OF 2-OXOGLUTARATE DEHYDROGENASE COMPLEX, MITOCHONDRIAL-RELATED"/>
    <property type="match status" value="1"/>
</dbReference>
<feature type="region of interest" description="Disordered" evidence="13">
    <location>
        <begin position="166"/>
        <end position="186"/>
    </location>
</feature>
<evidence type="ECO:0000256" key="7">
    <source>
        <dbReference type="ARBA" id="ARBA00022532"/>
    </source>
</evidence>
<evidence type="ECO:0000313" key="17">
    <source>
        <dbReference type="Proteomes" id="UP000773462"/>
    </source>
</evidence>
<comment type="similarity">
    <text evidence="3 12">Belongs to the 2-oxoacid dehydrogenase family.</text>
</comment>
<evidence type="ECO:0000256" key="13">
    <source>
        <dbReference type="SAM" id="MobiDB-lite"/>
    </source>
</evidence>
<evidence type="ECO:0000313" key="16">
    <source>
        <dbReference type="EMBL" id="MBP2114032.1"/>
    </source>
</evidence>
<keyword evidence="17" id="KW-1185">Reference proteome</keyword>
<dbReference type="SUPFAM" id="SSF52777">
    <property type="entry name" value="CoA-dependent acyltransferases"/>
    <property type="match status" value="1"/>
</dbReference>
<dbReference type="Proteomes" id="UP000773462">
    <property type="component" value="Unassembled WGS sequence"/>
</dbReference>
<dbReference type="EMBL" id="JAGGLV010000014">
    <property type="protein sequence ID" value="MBP2114032.1"/>
    <property type="molecule type" value="Genomic_DNA"/>
</dbReference>
<accession>A0ABS4NVD4</accession>
<comment type="subunit">
    <text evidence="4">Forms a 24-polypeptide structural core with octahedral symmetry. Part of the 2-oxoglutarate dehydrogenase (OGDH) complex composed of E1 (2-oxoglutarate dehydrogenase), E2 (dihydrolipoamide succinyltransferase) and E3 (dihydrolipoamide dehydrogenase); the complex contains multiple copies of the three enzymatic components (E1, E2 and E3).</text>
</comment>
<comment type="pathway">
    <text evidence="2 12">Amino-acid degradation; L-lysine degradation via saccharopine pathway; glutaryl-CoA from L-lysine: step 6/6.</text>
</comment>
<evidence type="ECO:0000256" key="6">
    <source>
        <dbReference type="ARBA" id="ARBA00019511"/>
    </source>
</evidence>
<keyword evidence="10 12" id="KW-0012">Acyltransferase</keyword>
<feature type="compositionally biased region" description="Basic and acidic residues" evidence="13">
    <location>
        <begin position="283"/>
        <end position="294"/>
    </location>
</feature>
<dbReference type="SUPFAM" id="SSF47005">
    <property type="entry name" value="Peripheral subunit-binding domain of 2-oxo acid dehydrogenase complex"/>
    <property type="match status" value="1"/>
</dbReference>
<protein>
    <recommendedName>
        <fullName evidence="6 12">Dihydrolipoyllysine-residue succinyltransferase component of 2-oxoglutarate dehydrogenase complex</fullName>
        <ecNumber evidence="5 12">2.3.1.61</ecNumber>
    </recommendedName>
    <alternativeName>
        <fullName evidence="12">2-oxoglutarate dehydrogenase complex component E2</fullName>
    </alternativeName>
</protein>
<dbReference type="Gene3D" id="4.10.320.10">
    <property type="entry name" value="E3-binding domain"/>
    <property type="match status" value="1"/>
</dbReference>
<dbReference type="NCBIfam" id="TIGR01347">
    <property type="entry name" value="sucB"/>
    <property type="match status" value="1"/>
</dbReference>
<evidence type="ECO:0000256" key="2">
    <source>
        <dbReference type="ARBA" id="ARBA00005145"/>
    </source>
</evidence>
<feature type="region of interest" description="Disordered" evidence="13">
    <location>
        <begin position="240"/>
        <end position="296"/>
    </location>
</feature>
<dbReference type="PANTHER" id="PTHR43416:SF5">
    <property type="entry name" value="DIHYDROLIPOYLLYSINE-RESIDUE SUCCINYLTRANSFERASE COMPONENT OF 2-OXOGLUTARATE DEHYDROGENASE COMPLEX, MITOCHONDRIAL"/>
    <property type="match status" value="1"/>
</dbReference>
<dbReference type="PROSITE" id="PS50968">
    <property type="entry name" value="BIOTINYL_LIPOYL"/>
    <property type="match status" value="1"/>
</dbReference>
<dbReference type="InterPro" id="IPR004167">
    <property type="entry name" value="PSBD"/>
</dbReference>
<keyword evidence="9 12" id="KW-0450">Lipoyl</keyword>
<evidence type="ECO:0000256" key="9">
    <source>
        <dbReference type="ARBA" id="ARBA00022823"/>
    </source>
</evidence>
<dbReference type="Pfam" id="PF00364">
    <property type="entry name" value="Biotin_lipoyl"/>
    <property type="match status" value="1"/>
</dbReference>
<evidence type="ECO:0000259" key="14">
    <source>
        <dbReference type="PROSITE" id="PS50968"/>
    </source>
</evidence>
<organism evidence="16 17">
    <name type="scientific">Paenibacillus silagei</name>
    <dbReference type="NCBI Taxonomy" id="1670801"/>
    <lineage>
        <taxon>Bacteria</taxon>
        <taxon>Bacillati</taxon>
        <taxon>Bacillota</taxon>
        <taxon>Bacilli</taxon>
        <taxon>Bacillales</taxon>
        <taxon>Paenibacillaceae</taxon>
        <taxon>Paenibacillus</taxon>
    </lineage>
</organism>
<keyword evidence="8 12" id="KW-0808">Transferase</keyword>
<dbReference type="GO" id="GO:0004149">
    <property type="term" value="F:dihydrolipoyllysine-residue succinyltransferase activity"/>
    <property type="evidence" value="ECO:0007669"/>
    <property type="project" value="UniProtKB-EC"/>
</dbReference>
<evidence type="ECO:0000256" key="1">
    <source>
        <dbReference type="ARBA" id="ARBA00004052"/>
    </source>
</evidence>
<dbReference type="NCBIfam" id="NF004309">
    <property type="entry name" value="PRK05704.1"/>
    <property type="match status" value="1"/>
</dbReference>
<dbReference type="InterPro" id="IPR006255">
    <property type="entry name" value="SucB"/>
</dbReference>
<evidence type="ECO:0000256" key="3">
    <source>
        <dbReference type="ARBA" id="ARBA00007317"/>
    </source>
</evidence>
<evidence type="ECO:0000256" key="12">
    <source>
        <dbReference type="RuleBase" id="RU361138"/>
    </source>
</evidence>
<dbReference type="InterPro" id="IPR000089">
    <property type="entry name" value="Biotin_lipoyl"/>
</dbReference>
<dbReference type="EC" id="2.3.1.61" evidence="5 12"/>
<gene>
    <name evidence="16" type="ORF">J2Z70_004193</name>
</gene>
<dbReference type="InterPro" id="IPR011053">
    <property type="entry name" value="Single_hybrid_motif"/>
</dbReference>
<reference evidence="16 17" key="1">
    <citation type="submission" date="2021-03" db="EMBL/GenBank/DDBJ databases">
        <title>Genomic Encyclopedia of Type Strains, Phase IV (KMG-IV): sequencing the most valuable type-strain genomes for metagenomic binning, comparative biology and taxonomic classification.</title>
        <authorList>
            <person name="Goeker M."/>
        </authorList>
    </citation>
    <scope>NUCLEOTIDE SEQUENCE [LARGE SCALE GENOMIC DNA]</scope>
    <source>
        <strain evidence="16 17">DSM 101953</strain>
    </source>
</reference>
<dbReference type="SUPFAM" id="SSF51230">
    <property type="entry name" value="Single hybrid motif"/>
    <property type="match status" value="1"/>
</dbReference>
<feature type="domain" description="Peripheral subunit-binding (PSBD)" evidence="15">
    <location>
        <begin position="215"/>
        <end position="252"/>
    </location>
</feature>
<dbReference type="PROSITE" id="PS00189">
    <property type="entry name" value="LIPOYL"/>
    <property type="match status" value="1"/>
</dbReference>
<feature type="compositionally biased region" description="Low complexity" evidence="13">
    <location>
        <begin position="254"/>
        <end position="282"/>
    </location>
</feature>
<feature type="domain" description="Lipoyl-binding" evidence="14">
    <location>
        <begin position="84"/>
        <end position="159"/>
    </location>
</feature>
<evidence type="ECO:0000256" key="11">
    <source>
        <dbReference type="ARBA" id="ARBA00052761"/>
    </source>
</evidence>
<name>A0ABS4NVD4_9BACL</name>
<dbReference type="Pfam" id="PF02817">
    <property type="entry name" value="E3_binding"/>
    <property type="match status" value="1"/>
</dbReference>
<dbReference type="Gene3D" id="2.40.50.100">
    <property type="match status" value="1"/>
</dbReference>
<dbReference type="Gene3D" id="3.30.559.10">
    <property type="entry name" value="Chloramphenicol acetyltransferase-like domain"/>
    <property type="match status" value="1"/>
</dbReference>
<evidence type="ECO:0000259" key="15">
    <source>
        <dbReference type="PROSITE" id="PS51826"/>
    </source>
</evidence>
<dbReference type="InterPro" id="IPR001078">
    <property type="entry name" value="2-oxoacid_DH_actylTfrase"/>
</dbReference>
<dbReference type="PROSITE" id="PS51826">
    <property type="entry name" value="PSBD"/>
    <property type="match status" value="1"/>
</dbReference>
<comment type="cofactor">
    <cofactor evidence="12">
        <name>(R)-lipoate</name>
        <dbReference type="ChEBI" id="CHEBI:83088"/>
    </cofactor>
    <text evidence="12">Binds 1 lipoyl cofactor covalently.</text>
</comment>
<evidence type="ECO:0000256" key="10">
    <source>
        <dbReference type="ARBA" id="ARBA00023315"/>
    </source>
</evidence>
<dbReference type="CDD" id="cd06849">
    <property type="entry name" value="lipoyl_domain"/>
    <property type="match status" value="1"/>
</dbReference>
<dbReference type="Pfam" id="PF00198">
    <property type="entry name" value="2-oxoacid_dh"/>
    <property type="match status" value="1"/>
</dbReference>